<proteinExistence type="predicted"/>
<accession>D8MM06</accession>
<evidence type="ECO:0000313" key="7">
    <source>
        <dbReference type="EMBL" id="CAX57890.1"/>
    </source>
</evidence>
<protein>
    <submittedName>
        <fullName evidence="7">Effector of murein hydrolase</fullName>
    </submittedName>
</protein>
<dbReference type="AlphaFoldDB" id="D8MM06"/>
<feature type="transmembrane region" description="Helical" evidence="6">
    <location>
        <begin position="43"/>
        <end position="62"/>
    </location>
</feature>
<dbReference type="GO" id="GO:0005886">
    <property type="term" value="C:plasma membrane"/>
    <property type="evidence" value="ECO:0007669"/>
    <property type="project" value="UniProtKB-SubCell"/>
</dbReference>
<dbReference type="eggNOG" id="COG1380">
    <property type="taxonomic scope" value="Bacteria"/>
</dbReference>
<name>D8MM06_ERWBE</name>
<evidence type="ECO:0000256" key="1">
    <source>
        <dbReference type="ARBA" id="ARBA00004651"/>
    </source>
</evidence>
<dbReference type="Proteomes" id="UP000008793">
    <property type="component" value="Chromosome"/>
</dbReference>
<organism evidence="8">
    <name type="scientific">Erwinia billingiae (strain Eb661)</name>
    <dbReference type="NCBI Taxonomy" id="634500"/>
    <lineage>
        <taxon>Bacteria</taxon>
        <taxon>Pseudomonadati</taxon>
        <taxon>Pseudomonadota</taxon>
        <taxon>Gammaproteobacteria</taxon>
        <taxon>Enterobacterales</taxon>
        <taxon>Erwiniaceae</taxon>
        <taxon>Erwinia</taxon>
    </lineage>
</organism>
<reference evidence="7 8" key="1">
    <citation type="journal article" date="2010" name="BMC Genomics">
        <title>Genome comparison of the epiphytic bacteria Erwinia billingiae and E. tasmaniensis with the pear pathogen E. pyrifoliae.</title>
        <authorList>
            <person name="Kube M."/>
            <person name="Migdoll A.M."/>
            <person name="Gehring I."/>
            <person name="Heitmann K."/>
            <person name="Mayer Y."/>
            <person name="Kuhl H."/>
            <person name="Knaust F."/>
            <person name="Geider K."/>
            <person name="Reinhardt R."/>
        </authorList>
    </citation>
    <scope>NUCLEOTIDE SEQUENCE [LARGE SCALE GENOMIC DNA]</scope>
    <source>
        <strain evidence="7 8">Eb661</strain>
    </source>
</reference>
<feature type="transmembrane region" description="Helical" evidence="6">
    <location>
        <begin position="74"/>
        <end position="95"/>
    </location>
</feature>
<keyword evidence="4 6" id="KW-1133">Transmembrane helix</keyword>
<keyword evidence="7" id="KW-0378">Hydrolase</keyword>
<comment type="subcellular location">
    <subcellularLocation>
        <location evidence="1">Cell membrane</location>
        <topology evidence="1">Multi-pass membrane protein</topology>
    </subcellularLocation>
</comment>
<keyword evidence="8" id="KW-1185">Reference proteome</keyword>
<evidence type="ECO:0000256" key="5">
    <source>
        <dbReference type="ARBA" id="ARBA00023136"/>
    </source>
</evidence>
<keyword evidence="3 6" id="KW-0812">Transmembrane</keyword>
<dbReference type="InterPro" id="IPR005538">
    <property type="entry name" value="LrgA/CidA"/>
</dbReference>
<dbReference type="EMBL" id="FP236843">
    <property type="protein sequence ID" value="CAX57890.1"/>
    <property type="molecule type" value="Genomic_DNA"/>
</dbReference>
<keyword evidence="2" id="KW-1003">Cell membrane</keyword>
<sequence length="142" mass="16248">MALALHPQRTGWLQRVQVPLQVALYVGFFLVAEQLVDWLHLPLPANIVGMLLLLALIMLRVLPLDWVKAGSRWLLAEMLLFFVPAVVAVVNYSQLLRVEGWRIMLVIGISTLLVLATTALVVDRVYRFEIWLAERKQARNHE</sequence>
<feature type="transmembrane region" description="Helical" evidence="6">
    <location>
        <begin position="12"/>
        <end position="31"/>
    </location>
</feature>
<dbReference type="HOGENOM" id="CLU_113736_3_0_6"/>
<feature type="transmembrane region" description="Helical" evidence="6">
    <location>
        <begin position="101"/>
        <end position="122"/>
    </location>
</feature>
<dbReference type="Pfam" id="PF03788">
    <property type="entry name" value="LrgA"/>
    <property type="match status" value="1"/>
</dbReference>
<evidence type="ECO:0000313" key="8">
    <source>
        <dbReference type="Proteomes" id="UP000008793"/>
    </source>
</evidence>
<dbReference type="PANTHER" id="PTHR33931:SF2">
    <property type="entry name" value="HOLIN-LIKE PROTEIN CIDA"/>
    <property type="match status" value="1"/>
</dbReference>
<gene>
    <name evidence="7" type="primary">lrgA</name>
    <name evidence="7" type="ordered locus">EbC_03590</name>
</gene>
<dbReference type="PANTHER" id="PTHR33931">
    <property type="entry name" value="HOLIN-LIKE PROTEIN CIDA-RELATED"/>
    <property type="match status" value="1"/>
</dbReference>
<evidence type="ECO:0000256" key="4">
    <source>
        <dbReference type="ARBA" id="ARBA00022989"/>
    </source>
</evidence>
<evidence type="ECO:0000256" key="3">
    <source>
        <dbReference type="ARBA" id="ARBA00022692"/>
    </source>
</evidence>
<dbReference type="GeneID" id="90510354"/>
<keyword evidence="5 6" id="KW-0472">Membrane</keyword>
<dbReference type="KEGG" id="ebi:EbC_03590"/>
<evidence type="ECO:0000256" key="6">
    <source>
        <dbReference type="SAM" id="Phobius"/>
    </source>
</evidence>
<dbReference type="RefSeq" id="WP_013200397.1">
    <property type="nucleotide sequence ID" value="NC_014306.1"/>
</dbReference>
<evidence type="ECO:0000256" key="2">
    <source>
        <dbReference type="ARBA" id="ARBA00022475"/>
    </source>
</evidence>
<dbReference type="STRING" id="634500.EbC_03590"/>
<dbReference type="GO" id="GO:0016787">
    <property type="term" value="F:hydrolase activity"/>
    <property type="evidence" value="ECO:0007669"/>
    <property type="project" value="UniProtKB-KW"/>
</dbReference>